<feature type="region of interest" description="Disordered" evidence="1">
    <location>
        <begin position="63"/>
        <end position="105"/>
    </location>
</feature>
<keyword evidence="4" id="KW-1185">Reference proteome</keyword>
<feature type="compositionally biased region" description="Acidic residues" evidence="1">
    <location>
        <begin position="85"/>
        <end position="99"/>
    </location>
</feature>
<sequence>MEATLRRAVNEFFFRDTWSPATYVTFAVVLVSTFFVSSGLSRLLFGLVDAKLQRYEANRAAIHTIPDASSSESDETSDSGSSDSSQDDSEDDEDDDDEPSVFSPVKIAVPPLIEIDAAVFDVRDVEHFKTL</sequence>
<evidence type="ECO:0000256" key="2">
    <source>
        <dbReference type="SAM" id="Phobius"/>
    </source>
</evidence>
<keyword evidence="2" id="KW-1133">Transmembrane helix</keyword>
<dbReference type="AlphaFoldDB" id="A0A067BM42"/>
<accession>A0A067BM42</accession>
<keyword evidence="2" id="KW-0812">Transmembrane</keyword>
<dbReference type="RefSeq" id="XP_012211493.1">
    <property type="nucleotide sequence ID" value="XM_012356103.1"/>
</dbReference>
<dbReference type="OrthoDB" id="75171at2759"/>
<gene>
    <name evidence="3" type="ORF">SPRG_21798</name>
</gene>
<organism evidence="3 4">
    <name type="scientific">Saprolegnia parasitica (strain CBS 223.65)</name>
    <dbReference type="NCBI Taxonomy" id="695850"/>
    <lineage>
        <taxon>Eukaryota</taxon>
        <taxon>Sar</taxon>
        <taxon>Stramenopiles</taxon>
        <taxon>Oomycota</taxon>
        <taxon>Saprolegniomycetes</taxon>
        <taxon>Saprolegniales</taxon>
        <taxon>Saprolegniaceae</taxon>
        <taxon>Saprolegnia</taxon>
    </lineage>
</organism>
<keyword evidence="2" id="KW-0472">Membrane</keyword>
<dbReference type="KEGG" id="spar:SPRG_21798"/>
<evidence type="ECO:0000256" key="1">
    <source>
        <dbReference type="SAM" id="MobiDB-lite"/>
    </source>
</evidence>
<dbReference type="Proteomes" id="UP000030745">
    <property type="component" value="Unassembled WGS sequence"/>
</dbReference>
<evidence type="ECO:0000313" key="4">
    <source>
        <dbReference type="Proteomes" id="UP000030745"/>
    </source>
</evidence>
<evidence type="ECO:0000313" key="3">
    <source>
        <dbReference type="EMBL" id="KDO17800.1"/>
    </source>
</evidence>
<protein>
    <submittedName>
        <fullName evidence="3">Uncharacterized protein</fullName>
    </submittedName>
</protein>
<dbReference type="GeneID" id="24142349"/>
<reference evidence="3 4" key="1">
    <citation type="journal article" date="2013" name="PLoS Genet.">
        <title>Distinctive expansion of potential virulence genes in the genome of the oomycete fish pathogen Saprolegnia parasitica.</title>
        <authorList>
            <person name="Jiang R.H."/>
            <person name="de Bruijn I."/>
            <person name="Haas B.J."/>
            <person name="Belmonte R."/>
            <person name="Lobach L."/>
            <person name="Christie J."/>
            <person name="van den Ackerveken G."/>
            <person name="Bottin A."/>
            <person name="Bulone V."/>
            <person name="Diaz-Moreno S.M."/>
            <person name="Dumas B."/>
            <person name="Fan L."/>
            <person name="Gaulin E."/>
            <person name="Govers F."/>
            <person name="Grenville-Briggs L.J."/>
            <person name="Horner N.R."/>
            <person name="Levin J.Z."/>
            <person name="Mammella M."/>
            <person name="Meijer H.J."/>
            <person name="Morris P."/>
            <person name="Nusbaum C."/>
            <person name="Oome S."/>
            <person name="Phillips A.J."/>
            <person name="van Rooyen D."/>
            <person name="Rzeszutek E."/>
            <person name="Saraiva M."/>
            <person name="Secombes C.J."/>
            <person name="Seidl M.F."/>
            <person name="Snel B."/>
            <person name="Stassen J.H."/>
            <person name="Sykes S."/>
            <person name="Tripathy S."/>
            <person name="van den Berg H."/>
            <person name="Vega-Arreguin J.C."/>
            <person name="Wawra S."/>
            <person name="Young S.K."/>
            <person name="Zeng Q."/>
            <person name="Dieguez-Uribeondo J."/>
            <person name="Russ C."/>
            <person name="Tyler B.M."/>
            <person name="van West P."/>
        </authorList>
    </citation>
    <scope>NUCLEOTIDE SEQUENCE [LARGE SCALE GENOMIC DNA]</scope>
    <source>
        <strain evidence="3 4">CBS 223.65</strain>
    </source>
</reference>
<dbReference type="VEuPathDB" id="FungiDB:SPRG_21798"/>
<feature type="transmembrane region" description="Helical" evidence="2">
    <location>
        <begin position="20"/>
        <end position="45"/>
    </location>
</feature>
<name>A0A067BM42_SAPPC</name>
<proteinExistence type="predicted"/>
<dbReference type="EMBL" id="KK583564">
    <property type="protein sequence ID" value="KDO17800.1"/>
    <property type="molecule type" value="Genomic_DNA"/>
</dbReference>